<accession>A0A2G5UN70</accession>
<dbReference type="InterPro" id="IPR001810">
    <property type="entry name" value="F-box_dom"/>
</dbReference>
<evidence type="ECO:0000259" key="2">
    <source>
        <dbReference type="SMART" id="SM00256"/>
    </source>
</evidence>
<evidence type="ECO:0000313" key="4">
    <source>
        <dbReference type="Proteomes" id="UP000230233"/>
    </source>
</evidence>
<evidence type="ECO:0000313" key="3">
    <source>
        <dbReference type="EMBL" id="PIC40969.1"/>
    </source>
</evidence>
<dbReference type="EMBL" id="PDUG01000003">
    <property type="protein sequence ID" value="PIC40969.1"/>
    <property type="molecule type" value="Genomic_DNA"/>
</dbReference>
<protein>
    <recommendedName>
        <fullName evidence="2">F-box domain-containing protein</fullName>
    </recommendedName>
</protein>
<gene>
    <name evidence="3" type="primary">Cnig_chr_III.g8548</name>
    <name evidence="3" type="ORF">B9Z55_008548</name>
</gene>
<name>A0A2G5UN70_9PELO</name>
<dbReference type="PANTHER" id="PTHR31006">
    <property type="entry name" value="F-BOX DOMAIN-CONTAINING PROTEIN-RELATED-RELATED"/>
    <property type="match status" value="1"/>
</dbReference>
<comment type="caution">
    <text evidence="3">The sequence shown here is derived from an EMBL/GenBank/DDBJ whole genome shotgun (WGS) entry which is preliminary data.</text>
</comment>
<dbReference type="InterPro" id="IPR042317">
    <property type="entry name" value="She-1-like"/>
</dbReference>
<feature type="compositionally biased region" description="Acidic residues" evidence="1">
    <location>
        <begin position="342"/>
        <end position="358"/>
    </location>
</feature>
<proteinExistence type="predicted"/>
<evidence type="ECO:0000256" key="1">
    <source>
        <dbReference type="SAM" id="MobiDB-lite"/>
    </source>
</evidence>
<feature type="domain" description="F-box" evidence="2">
    <location>
        <begin position="28"/>
        <end position="68"/>
    </location>
</feature>
<keyword evidence="4" id="KW-1185">Reference proteome</keyword>
<dbReference type="PANTHER" id="PTHR31006:SF3">
    <property type="entry name" value="F-BOX DOMAIN-CONTAINING PROTEIN-RELATED"/>
    <property type="match status" value="1"/>
</dbReference>
<organism evidence="3 4">
    <name type="scientific">Caenorhabditis nigoni</name>
    <dbReference type="NCBI Taxonomy" id="1611254"/>
    <lineage>
        <taxon>Eukaryota</taxon>
        <taxon>Metazoa</taxon>
        <taxon>Ecdysozoa</taxon>
        <taxon>Nematoda</taxon>
        <taxon>Chromadorea</taxon>
        <taxon>Rhabditida</taxon>
        <taxon>Rhabditina</taxon>
        <taxon>Rhabditomorpha</taxon>
        <taxon>Rhabditoidea</taxon>
        <taxon>Rhabditidae</taxon>
        <taxon>Peloderinae</taxon>
        <taxon>Caenorhabditis</taxon>
    </lineage>
</organism>
<dbReference type="AlphaFoldDB" id="A0A2G5UN70"/>
<feature type="region of interest" description="Disordered" evidence="1">
    <location>
        <begin position="326"/>
        <end position="358"/>
    </location>
</feature>
<dbReference type="Proteomes" id="UP000230233">
    <property type="component" value="Chromosome III"/>
</dbReference>
<reference evidence="4" key="1">
    <citation type="submission" date="2017-10" db="EMBL/GenBank/DDBJ databases">
        <title>Rapid genome shrinkage in a self-fertile nematode reveals novel sperm competition proteins.</title>
        <authorList>
            <person name="Yin D."/>
            <person name="Schwarz E.M."/>
            <person name="Thomas C.G."/>
            <person name="Felde R.L."/>
            <person name="Korf I.F."/>
            <person name="Cutter A.D."/>
            <person name="Schartner C.M."/>
            <person name="Ralston E.J."/>
            <person name="Meyer B.J."/>
            <person name="Haag E.S."/>
        </authorList>
    </citation>
    <scope>NUCLEOTIDE SEQUENCE [LARGE SCALE GENOMIC DNA]</scope>
    <source>
        <strain evidence="4">JU1422</strain>
    </source>
</reference>
<dbReference type="Pfam" id="PF00646">
    <property type="entry name" value="F-box"/>
    <property type="match status" value="1"/>
</dbReference>
<sequence length="358" mass="41281">MSSDIQKSIKTTEKLANDSIYDTNWCDMPSEIKAKCIGKMEFKERLSLRSTAKAERSLVDSQKIKFQKGVLMGELDNGDFEVSLDSENGNTVSFKTMKDRLELMKYIWKVGVFEELNVSISPLFGEEEAPAMKEKFIGNTSEISAKNVGFGHCDTDIILYILRNTKNGVESIEMNAFGNPHPFDDILAIPQVQNTKYWHIEYHNQTDALHKVAQVWIDNNSSIGSTFQLSIDTNVSFDDFKGHFTERIITTSTKRARISTNNPDHHILLERGWNPYGVYFRPQFFRLTVISADMKESDYDDNCKEWIRKLDPYFFNNWENNVDDDPVPVDDQEDFWEHLPVDDSDDSDDSDDDQMLNL</sequence>
<dbReference type="SMART" id="SM00256">
    <property type="entry name" value="FBOX"/>
    <property type="match status" value="1"/>
</dbReference>